<dbReference type="AlphaFoldDB" id="A0AB39UVY2"/>
<feature type="signal peptide" evidence="1">
    <location>
        <begin position="1"/>
        <end position="18"/>
    </location>
</feature>
<dbReference type="Pfam" id="PF16539">
    <property type="entry name" value="FlgT_M"/>
    <property type="match status" value="1"/>
</dbReference>
<dbReference type="Pfam" id="PF16538">
    <property type="entry name" value="FlgT_C"/>
    <property type="match status" value="1"/>
</dbReference>
<keyword evidence="5" id="KW-0282">Flagellum</keyword>
<evidence type="ECO:0000256" key="1">
    <source>
        <dbReference type="SAM" id="SignalP"/>
    </source>
</evidence>
<dbReference type="InterPro" id="IPR032388">
    <property type="entry name" value="FlgT_C"/>
</dbReference>
<dbReference type="EMBL" id="CP154858">
    <property type="protein sequence ID" value="XDT72340.1"/>
    <property type="molecule type" value="Genomic_DNA"/>
</dbReference>
<keyword evidence="5" id="KW-0966">Cell projection</keyword>
<dbReference type="Pfam" id="PF16548">
    <property type="entry name" value="FlgT_N"/>
    <property type="match status" value="1"/>
</dbReference>
<name>A0AB39UVY2_9GAMM</name>
<dbReference type="InterPro" id="IPR038165">
    <property type="entry name" value="FlgT_C_sf"/>
</dbReference>
<feature type="domain" description="Flagellar assembly protein T N-terminal" evidence="4">
    <location>
        <begin position="19"/>
        <end position="105"/>
    </location>
</feature>
<evidence type="ECO:0000313" key="5">
    <source>
        <dbReference type="EMBL" id="XDT72340.1"/>
    </source>
</evidence>
<dbReference type="Gene3D" id="3.30.1660.40">
    <property type="entry name" value="FlgT, N-terminal domain"/>
    <property type="match status" value="1"/>
</dbReference>
<dbReference type="KEGG" id="tcd:AAIA72_16325"/>
<protein>
    <submittedName>
        <fullName evidence="5">Flagellar assembly protein T N-terminal domain-containing protein</fullName>
    </submittedName>
</protein>
<evidence type="ECO:0000259" key="3">
    <source>
        <dbReference type="Pfam" id="PF16539"/>
    </source>
</evidence>
<dbReference type="InterPro" id="IPR032370">
    <property type="entry name" value="FlgT_N"/>
</dbReference>
<reference evidence="5" key="1">
    <citation type="submission" date="2024-05" db="EMBL/GenBank/DDBJ databases">
        <title>Genome sequencing of novel strain.</title>
        <authorList>
            <person name="Ganbat D."/>
            <person name="Ganbat S."/>
            <person name="Lee S.-J."/>
        </authorList>
    </citation>
    <scope>NUCLEOTIDE SEQUENCE</scope>
    <source>
        <strain evidence="5">SMD15-11</strain>
    </source>
</reference>
<proteinExistence type="predicted"/>
<feature type="domain" description="Flagellar assembly protein T C-terminal" evidence="2">
    <location>
        <begin position="321"/>
        <end position="394"/>
    </location>
</feature>
<dbReference type="InterPro" id="IPR038180">
    <property type="entry name" value="FlgT_N_sf"/>
</dbReference>
<evidence type="ECO:0000259" key="4">
    <source>
        <dbReference type="Pfam" id="PF16548"/>
    </source>
</evidence>
<dbReference type="RefSeq" id="WP_369601350.1">
    <property type="nucleotide sequence ID" value="NZ_CP154858.1"/>
</dbReference>
<sequence>MRGFWLIAGLCLALSARADWVTARGEAPIIDGDVNQARAAAHKAALGQAALLFEAHVTSYDELRDGELIRSTLEVTSQARARRVVVEREEVLPDRVRMIVRADMVAAPACDGRAVNTYRKRVVLMGTAVAHPDRAGWGGLTGIGRGLPARLQRSLLRAPGVEVLQASHLGIYQDWNNAPAHETDQRTLTQAVDISRELGAQFVVSTVVRDASLTSPETFGSSVVKTAWRLTPWADRSRRFVLDVFVHDGFSGALIYRNEYTTSGEWTLDPALPVVFASDRFLSQPYGEQVERLLERAADDLADTLRCQPFMTRIKQVEDLRLLLDSGANAGIRPGDQFRVYRSRLIYDGTRLKGTELRDVSLAVKVVQVQPDFAIATFPRNPSRLNIQRDDVLIAW</sequence>
<dbReference type="Gene3D" id="2.40.10.410">
    <property type="entry name" value="FlgT, C-terminal domain"/>
    <property type="match status" value="1"/>
</dbReference>
<feature type="chain" id="PRO_5044259586" evidence="1">
    <location>
        <begin position="19"/>
        <end position="396"/>
    </location>
</feature>
<gene>
    <name evidence="5" type="ORF">AAIA72_16325</name>
</gene>
<dbReference type="InterPro" id="IPR032386">
    <property type="entry name" value="FlgT_M"/>
</dbReference>
<feature type="domain" description="Flagellar assembly protein T middle" evidence="3">
    <location>
        <begin position="115"/>
        <end position="270"/>
    </location>
</feature>
<accession>A0AB39UVY2</accession>
<dbReference type="Gene3D" id="3.40.50.10610">
    <property type="entry name" value="ABC-type transport auxiliary lipoprotein component"/>
    <property type="match status" value="1"/>
</dbReference>
<keyword evidence="1" id="KW-0732">Signal</keyword>
<keyword evidence="5" id="KW-0969">Cilium</keyword>
<evidence type="ECO:0000259" key="2">
    <source>
        <dbReference type="Pfam" id="PF16538"/>
    </source>
</evidence>
<organism evidence="5">
    <name type="scientific">Thermohahella caldifontis</name>
    <dbReference type="NCBI Taxonomy" id="3142973"/>
    <lineage>
        <taxon>Bacteria</taxon>
        <taxon>Pseudomonadati</taxon>
        <taxon>Pseudomonadota</taxon>
        <taxon>Gammaproteobacteria</taxon>
        <taxon>Oceanospirillales</taxon>
        <taxon>Hahellaceae</taxon>
        <taxon>Thermohahella</taxon>
    </lineage>
</organism>